<protein>
    <submittedName>
        <fullName evidence="4">L-sorbose 1-phosphate reductase</fullName>
    </submittedName>
</protein>
<keyword evidence="5" id="KW-1185">Reference proteome</keyword>
<evidence type="ECO:0000259" key="2">
    <source>
        <dbReference type="Pfam" id="PF00107"/>
    </source>
</evidence>
<comment type="caution">
    <text evidence="4">The sequence shown here is derived from an EMBL/GenBank/DDBJ whole genome shotgun (WGS) entry which is preliminary data.</text>
</comment>
<dbReference type="RefSeq" id="WP_103680925.1">
    <property type="nucleotide sequence ID" value="NZ_LPWH01000117.1"/>
</dbReference>
<reference evidence="5" key="1">
    <citation type="submission" date="2015-12" db="EMBL/GenBank/DDBJ databases">
        <authorList>
            <person name="Lodha T.D."/>
            <person name="Chintalapati S."/>
            <person name="Chintalapati V.R."/>
            <person name="Sravanthi T."/>
        </authorList>
    </citation>
    <scope>NUCLEOTIDE SEQUENCE [LARGE SCALE GENOMIC DNA]</scope>
    <source>
        <strain evidence="5">JC133</strain>
    </source>
</reference>
<dbReference type="SUPFAM" id="SSF50129">
    <property type="entry name" value="GroES-like"/>
    <property type="match status" value="1"/>
</dbReference>
<dbReference type="Pfam" id="PF08240">
    <property type="entry name" value="ADH_N"/>
    <property type="match status" value="1"/>
</dbReference>
<dbReference type="OrthoDB" id="9787435at2"/>
<dbReference type="Gene3D" id="3.90.180.10">
    <property type="entry name" value="Medium-chain alcohol dehydrogenases, catalytic domain"/>
    <property type="match status" value="2"/>
</dbReference>
<keyword evidence="1" id="KW-0560">Oxidoreductase</keyword>
<sequence length="419" mass="45792">MKTKAVRMYGKEDLRLEEFELPPLKPGEILAQVVSDSLCMSSYKAAIQGSSHKRVPADIDRHPVMLGHELCGEILQVGDRWKDRFSPGQRFSIQPALNYRGTLDAPGYSYPYIGGDATRVIIPEEVMEMDCLLEYQGDAFFLGSLAEPISCVAGAFHANYHTRQGSYEHSMGIVEGGKTAILAGVGPMGLAAIDYAIHNPRKPGLLVVTDIDQERLDRASRVYTVEEARRQGVELHYINTSRQGSEQELLDLTGGAGYDDVFVFAPVRPVLEQGDRLLGHDGCLNFFAGPSSPDFRAELNFYEVHYSAHHLVGTSGGNTDDMREALDLMGRGLVNPAGMITHVGGLNAVIETTLNLPAIPGGKKLIYTHKNLPLVAIDDFAARGATDPFYAALAEICGKNNNIWSAEAEAYLLREAPEI</sequence>
<dbReference type="Pfam" id="PF00107">
    <property type="entry name" value="ADH_zinc_N"/>
    <property type="match status" value="1"/>
</dbReference>
<dbReference type="PANTHER" id="PTHR43401">
    <property type="entry name" value="L-THREONINE 3-DEHYDROGENASE"/>
    <property type="match status" value="1"/>
</dbReference>
<proteinExistence type="predicted"/>
<dbReference type="AlphaFoldDB" id="A0A2S4JGP5"/>
<dbReference type="Gene3D" id="3.40.50.720">
    <property type="entry name" value="NAD(P)-binding Rossmann-like Domain"/>
    <property type="match status" value="1"/>
</dbReference>
<dbReference type="EMBL" id="LPWH01000117">
    <property type="protein sequence ID" value="POQ98734.1"/>
    <property type="molecule type" value="Genomic_DNA"/>
</dbReference>
<dbReference type="InterPro" id="IPR050129">
    <property type="entry name" value="Zn_alcohol_dh"/>
</dbReference>
<dbReference type="InterPro" id="IPR036291">
    <property type="entry name" value="NAD(P)-bd_dom_sf"/>
</dbReference>
<evidence type="ECO:0000256" key="1">
    <source>
        <dbReference type="ARBA" id="ARBA00023002"/>
    </source>
</evidence>
<evidence type="ECO:0000313" key="4">
    <source>
        <dbReference type="EMBL" id="POQ98734.1"/>
    </source>
</evidence>
<organism evidence="4 5">
    <name type="scientific">Alkalispirochaeta sphaeroplastigenens</name>
    <dbReference type="NCBI Taxonomy" id="1187066"/>
    <lineage>
        <taxon>Bacteria</taxon>
        <taxon>Pseudomonadati</taxon>
        <taxon>Spirochaetota</taxon>
        <taxon>Spirochaetia</taxon>
        <taxon>Spirochaetales</taxon>
        <taxon>Spirochaetaceae</taxon>
        <taxon>Alkalispirochaeta</taxon>
    </lineage>
</organism>
<dbReference type="GO" id="GO:0016491">
    <property type="term" value="F:oxidoreductase activity"/>
    <property type="evidence" value="ECO:0007669"/>
    <property type="project" value="UniProtKB-KW"/>
</dbReference>
<evidence type="ECO:0000259" key="3">
    <source>
        <dbReference type="Pfam" id="PF08240"/>
    </source>
</evidence>
<feature type="domain" description="Alcohol dehydrogenase-like N-terminal" evidence="3">
    <location>
        <begin position="25"/>
        <end position="98"/>
    </location>
</feature>
<dbReference type="CDD" id="cd08238">
    <property type="entry name" value="sorbose_phosphate_red"/>
    <property type="match status" value="1"/>
</dbReference>
<dbReference type="InterPro" id="IPR013149">
    <property type="entry name" value="ADH-like_C"/>
</dbReference>
<name>A0A2S4JGP5_9SPIO</name>
<accession>A0A2S4JGP5</accession>
<dbReference type="SUPFAM" id="SSF51735">
    <property type="entry name" value="NAD(P)-binding Rossmann-fold domains"/>
    <property type="match status" value="1"/>
</dbReference>
<feature type="domain" description="Alcohol dehydrogenase-like C-terminal" evidence="2">
    <location>
        <begin position="188"/>
        <end position="329"/>
    </location>
</feature>
<gene>
    <name evidence="4" type="ORF">AU468_11880</name>
</gene>
<evidence type="ECO:0000313" key="5">
    <source>
        <dbReference type="Proteomes" id="UP000237350"/>
    </source>
</evidence>
<dbReference type="InterPro" id="IPR013154">
    <property type="entry name" value="ADH-like_N"/>
</dbReference>
<dbReference type="InterPro" id="IPR011032">
    <property type="entry name" value="GroES-like_sf"/>
</dbReference>
<dbReference type="Proteomes" id="UP000237350">
    <property type="component" value="Unassembled WGS sequence"/>
</dbReference>
<dbReference type="PANTHER" id="PTHR43401:SF2">
    <property type="entry name" value="L-THREONINE 3-DEHYDROGENASE"/>
    <property type="match status" value="1"/>
</dbReference>